<evidence type="ECO:0000313" key="3">
    <source>
        <dbReference type="EMBL" id="MCO6046823.1"/>
    </source>
</evidence>
<dbReference type="GO" id="GO:0016209">
    <property type="term" value="F:antioxidant activity"/>
    <property type="evidence" value="ECO:0007669"/>
    <property type="project" value="InterPro"/>
</dbReference>
<dbReference type="SUPFAM" id="SSF52833">
    <property type="entry name" value="Thioredoxin-like"/>
    <property type="match status" value="1"/>
</dbReference>
<feature type="signal peptide" evidence="1">
    <location>
        <begin position="1"/>
        <end position="23"/>
    </location>
</feature>
<evidence type="ECO:0000256" key="1">
    <source>
        <dbReference type="SAM" id="SignalP"/>
    </source>
</evidence>
<organism evidence="3 4">
    <name type="scientific">Aeoliella straminimaris</name>
    <dbReference type="NCBI Taxonomy" id="2954799"/>
    <lineage>
        <taxon>Bacteria</taxon>
        <taxon>Pseudomonadati</taxon>
        <taxon>Planctomycetota</taxon>
        <taxon>Planctomycetia</taxon>
        <taxon>Pirellulales</taxon>
        <taxon>Lacipirellulaceae</taxon>
        <taxon>Aeoliella</taxon>
    </lineage>
</organism>
<dbReference type="InterPro" id="IPR036249">
    <property type="entry name" value="Thioredoxin-like_sf"/>
</dbReference>
<dbReference type="GO" id="GO:0016491">
    <property type="term" value="F:oxidoreductase activity"/>
    <property type="evidence" value="ECO:0007669"/>
    <property type="project" value="InterPro"/>
</dbReference>
<evidence type="ECO:0000313" key="4">
    <source>
        <dbReference type="Proteomes" id="UP001155241"/>
    </source>
</evidence>
<dbReference type="Gene3D" id="3.40.30.10">
    <property type="entry name" value="Glutaredoxin"/>
    <property type="match status" value="1"/>
</dbReference>
<dbReference type="RefSeq" id="WP_252854934.1">
    <property type="nucleotide sequence ID" value="NZ_JAMXLR010000077.1"/>
</dbReference>
<feature type="domain" description="Alkyl hydroperoxide reductase subunit C/ Thiol specific antioxidant" evidence="2">
    <location>
        <begin position="46"/>
        <end position="126"/>
    </location>
</feature>
<evidence type="ECO:0000259" key="2">
    <source>
        <dbReference type="Pfam" id="PF00578"/>
    </source>
</evidence>
<gene>
    <name evidence="3" type="ORF">NG895_23235</name>
</gene>
<feature type="chain" id="PRO_5040965046" evidence="1">
    <location>
        <begin position="24"/>
        <end position="348"/>
    </location>
</feature>
<keyword evidence="4" id="KW-1185">Reference proteome</keyword>
<reference evidence="3" key="1">
    <citation type="submission" date="2022-06" db="EMBL/GenBank/DDBJ databases">
        <title>Aeoliella straminimaris, a novel planctomycete from sediments.</title>
        <authorList>
            <person name="Vitorino I.R."/>
            <person name="Lage O.M."/>
        </authorList>
    </citation>
    <scope>NUCLEOTIDE SEQUENCE</scope>
    <source>
        <strain evidence="3">ICT_H6.2</strain>
    </source>
</reference>
<dbReference type="InterPro" id="IPR000866">
    <property type="entry name" value="AhpC/TSA"/>
</dbReference>
<dbReference type="Pfam" id="PF00578">
    <property type="entry name" value="AhpC-TSA"/>
    <property type="match status" value="1"/>
</dbReference>
<dbReference type="Proteomes" id="UP001155241">
    <property type="component" value="Unassembled WGS sequence"/>
</dbReference>
<accession>A0A9X2FEQ4</accession>
<sequence>MIQRLFGGCLCLAIALTMHVAAAADPAEIGADIRLPTSPDQWLNFPPLSLERLGGKGVVLYFFEEDCPTCAKKWPSLLEQAQEHALDPVVVIGVNSGTPPAELSAYLREHQITWPVIVDIDRSFERQVLGSTISLKNIYGIRIRKADGKWEANIRRQMPAAIEAAAKGGRWRVMPTTVPPELRPAWGLVELGNFSAALPMISRYERRGSDEVKQTAAALRDAVGVSLAEEQDAIGKLLSEGEQWQAYQAIGSLLDAYQGYEVDPQLEEQLKELKSSDAVRQEQTAAQKLQQAYRVGSAGSPAAIKRATTMLTKIVTEYPDTEAASKAEGLLQQVAESQAAAAAHAPPR</sequence>
<protein>
    <submittedName>
        <fullName evidence="3">TlpA family protein disulfide reductase</fullName>
    </submittedName>
</protein>
<comment type="caution">
    <text evidence="3">The sequence shown here is derived from an EMBL/GenBank/DDBJ whole genome shotgun (WGS) entry which is preliminary data.</text>
</comment>
<proteinExistence type="predicted"/>
<dbReference type="EMBL" id="JAMXLR010000077">
    <property type="protein sequence ID" value="MCO6046823.1"/>
    <property type="molecule type" value="Genomic_DNA"/>
</dbReference>
<dbReference type="CDD" id="cd02966">
    <property type="entry name" value="TlpA_like_family"/>
    <property type="match status" value="1"/>
</dbReference>
<dbReference type="AlphaFoldDB" id="A0A9X2FEQ4"/>
<name>A0A9X2FEQ4_9BACT</name>
<keyword evidence="1" id="KW-0732">Signal</keyword>